<evidence type="ECO:0000256" key="1">
    <source>
        <dbReference type="SAM" id="SignalP"/>
    </source>
</evidence>
<feature type="chain" id="PRO_5015174474" evidence="1">
    <location>
        <begin position="20"/>
        <end position="53"/>
    </location>
</feature>
<dbReference type="AlphaFoldDB" id="A0A2P2J346"/>
<accession>A0A2P2J346</accession>
<proteinExistence type="predicted"/>
<name>A0A2P2J346_RHIMU</name>
<evidence type="ECO:0000313" key="2">
    <source>
        <dbReference type="EMBL" id="MBW87911.1"/>
    </source>
</evidence>
<protein>
    <submittedName>
        <fullName evidence="2">Uncharacterized protein</fullName>
    </submittedName>
</protein>
<keyword evidence="1" id="KW-0732">Signal</keyword>
<sequence>MTFPTLAFICLRWFLFSSLIRWPWQWKGYPMRKYSPALQLHSSQCWRSSPSRN</sequence>
<feature type="signal peptide" evidence="1">
    <location>
        <begin position="1"/>
        <end position="19"/>
    </location>
</feature>
<reference evidence="2" key="1">
    <citation type="submission" date="2018-02" db="EMBL/GenBank/DDBJ databases">
        <title>Rhizophora mucronata_Transcriptome.</title>
        <authorList>
            <person name="Meera S.P."/>
            <person name="Sreeshan A."/>
            <person name="Augustine A."/>
        </authorList>
    </citation>
    <scope>NUCLEOTIDE SEQUENCE</scope>
    <source>
        <tissue evidence="2">Leaf</tissue>
    </source>
</reference>
<dbReference type="EMBL" id="GGEC01007428">
    <property type="protein sequence ID" value="MBW87911.1"/>
    <property type="molecule type" value="Transcribed_RNA"/>
</dbReference>
<organism evidence="2">
    <name type="scientific">Rhizophora mucronata</name>
    <name type="common">Asiatic mangrove</name>
    <dbReference type="NCBI Taxonomy" id="61149"/>
    <lineage>
        <taxon>Eukaryota</taxon>
        <taxon>Viridiplantae</taxon>
        <taxon>Streptophyta</taxon>
        <taxon>Embryophyta</taxon>
        <taxon>Tracheophyta</taxon>
        <taxon>Spermatophyta</taxon>
        <taxon>Magnoliopsida</taxon>
        <taxon>eudicotyledons</taxon>
        <taxon>Gunneridae</taxon>
        <taxon>Pentapetalae</taxon>
        <taxon>rosids</taxon>
        <taxon>fabids</taxon>
        <taxon>Malpighiales</taxon>
        <taxon>Rhizophoraceae</taxon>
        <taxon>Rhizophora</taxon>
    </lineage>
</organism>